<keyword evidence="6" id="KW-0472">Membrane</keyword>
<evidence type="ECO:0000256" key="4">
    <source>
        <dbReference type="ARBA" id="ARBA00022679"/>
    </source>
</evidence>
<dbReference type="SUPFAM" id="SSF55785">
    <property type="entry name" value="PYP-like sensor domain (PAS domain)"/>
    <property type="match status" value="3"/>
</dbReference>
<keyword evidence="4" id="KW-0808">Transferase</keyword>
<evidence type="ECO:0000256" key="5">
    <source>
        <dbReference type="ARBA" id="ARBA00022777"/>
    </source>
</evidence>
<protein>
    <recommendedName>
        <fullName evidence="2">histidine kinase</fullName>
        <ecNumber evidence="2">2.7.13.3</ecNumber>
    </recommendedName>
</protein>
<feature type="domain" description="CHASE" evidence="10">
    <location>
        <begin position="105"/>
        <end position="173"/>
    </location>
</feature>
<evidence type="ECO:0000256" key="6">
    <source>
        <dbReference type="SAM" id="Phobius"/>
    </source>
</evidence>
<proteinExistence type="predicted"/>
<dbReference type="SUPFAM" id="SSF55874">
    <property type="entry name" value="ATPase domain of HSP90 chaperone/DNA topoisomerase II/histidine kinase"/>
    <property type="match status" value="1"/>
</dbReference>
<keyword evidence="5" id="KW-0418">Kinase</keyword>
<comment type="catalytic activity">
    <reaction evidence="1">
        <text>ATP + protein L-histidine = ADP + protein N-phospho-L-histidine.</text>
        <dbReference type="EC" id="2.7.13.3"/>
    </reaction>
</comment>
<dbReference type="InterPro" id="IPR000014">
    <property type="entry name" value="PAS"/>
</dbReference>
<keyword evidence="6" id="KW-0812">Transmembrane</keyword>
<dbReference type="InterPro" id="IPR004358">
    <property type="entry name" value="Sig_transdc_His_kin-like_C"/>
</dbReference>
<dbReference type="Gene3D" id="3.30.450.20">
    <property type="entry name" value="PAS domain"/>
    <property type="match status" value="3"/>
</dbReference>
<dbReference type="SMART" id="SM00388">
    <property type="entry name" value="HisKA"/>
    <property type="match status" value="1"/>
</dbReference>
<dbReference type="Gene3D" id="1.10.287.130">
    <property type="match status" value="1"/>
</dbReference>
<dbReference type="NCBIfam" id="TIGR00229">
    <property type="entry name" value="sensory_box"/>
    <property type="match status" value="1"/>
</dbReference>
<keyword evidence="6" id="KW-1133">Transmembrane helix</keyword>
<dbReference type="SMART" id="SM00091">
    <property type="entry name" value="PAS"/>
    <property type="match status" value="2"/>
</dbReference>
<dbReference type="Gene3D" id="3.30.565.10">
    <property type="entry name" value="Histidine kinase-like ATPase, C-terminal domain"/>
    <property type="match status" value="1"/>
</dbReference>
<dbReference type="GO" id="GO:0000155">
    <property type="term" value="F:phosphorelay sensor kinase activity"/>
    <property type="evidence" value="ECO:0007669"/>
    <property type="project" value="InterPro"/>
</dbReference>
<gene>
    <name evidence="11" type="ORF">DN068_17055</name>
</gene>
<evidence type="ECO:0000259" key="7">
    <source>
        <dbReference type="PROSITE" id="PS50109"/>
    </source>
</evidence>
<dbReference type="SMART" id="SM00387">
    <property type="entry name" value="HATPase_c"/>
    <property type="match status" value="1"/>
</dbReference>
<evidence type="ECO:0000259" key="9">
    <source>
        <dbReference type="PROSITE" id="PS50113"/>
    </source>
</evidence>
<dbReference type="EMBL" id="QKTW01000022">
    <property type="protein sequence ID" value="PZF71773.1"/>
    <property type="molecule type" value="Genomic_DNA"/>
</dbReference>
<dbReference type="InterPro" id="IPR035965">
    <property type="entry name" value="PAS-like_dom_sf"/>
</dbReference>
<dbReference type="PRINTS" id="PR00344">
    <property type="entry name" value="BCTRLSENSOR"/>
</dbReference>
<dbReference type="InterPro" id="IPR052162">
    <property type="entry name" value="Sensor_kinase/Photoreceptor"/>
</dbReference>
<dbReference type="InterPro" id="IPR005467">
    <property type="entry name" value="His_kinase_dom"/>
</dbReference>
<name>A0A2W2BVE8_9BACT</name>
<dbReference type="EC" id="2.7.13.3" evidence="2"/>
<dbReference type="Gene3D" id="3.30.450.40">
    <property type="match status" value="1"/>
</dbReference>
<keyword evidence="3" id="KW-0597">Phosphoprotein</keyword>
<evidence type="ECO:0000256" key="3">
    <source>
        <dbReference type="ARBA" id="ARBA00022553"/>
    </source>
</evidence>
<dbReference type="InterPro" id="IPR036097">
    <property type="entry name" value="HisK_dim/P_sf"/>
</dbReference>
<sequence length="1085" mass="122636">MFLSLERKPFIYGAVVFVLLLGLIQVPTWQEYRMQQEKEHQVLLRELSSTKTRFLDLLYNDVAAANTLAILSKEYDVSHDFDSIARQILCQSKYASAIQINWNGIIKNVYPLAGYEHTIGLNTHRDSLRLSEENRALEKGDVFFAGPRALRSGGEGILGKVPIIVDGKLKGIVVILTEMNMVRKALDVDGADSEFTYLLSKNIGADTTVYSLSEAKPGARFETISVQIPQGDWTLSVSYSSLHHAAGFPFVLSLLGGMLAFLGGYLTFRKIREPYLLNKIIELKTKTLSESEQKFRNLVERSLVGVYIAQGEKFVYVNPRFAEIQDTIPEALIGQSIYSILHPEDVAIVGNSVRQRAENELDTVHYETRSITQKNRAIWMEIYGTTTIYDGAPAIIGTALDITERKEFVEALERRESELQAFFNNIEGAACMLDDQKKYVIFNERFIADHSLLTNEPPEKGMEVYDLFPAEIMETRRSLIDRVIRDGRKETVEAMYLKGERKIYYRTSFNPIIANGKVTGVATYSFDLTPVKEAESEILRVNRLYQFISSINESVLKLQTQEEIFTKACEIAVEVGKFQMAWIGTYEKSNDLIVPVAWAGAEDGFLTAIGAEAYKASTSSIPSARAIRNSNHFYYNDIANSPDIPERIKKEMLRRNYRSGLSFPIFVNSEIVGAFILLMSEPFFFNEEEVKLLREVTDNITFGLDRLRIVELQQKEIADRKMAEAELLKSQANMRSILGNTEVGFLLLDINYHLIATNKKFDEGFAKAMGVQFKVNISYLDQIHEQRRSVVSRFFETVKNNRKPAEWETGVEGPAGVFYFSISLMPVISEDEVIGFNMSATDITARKALEIERERMTADLVQRNKDLEQFAYIVSHNLRAPVANILGISALLQDDSLSAEEQSELNAGLYTSVSKLDTVVGDLNAILQIRREISEVKEDIGLAALVASIKENLRQLIAQNVATIECDFTAVECFYSVKSYIHSIFYHLIINGIKYRKQNAPCVIFIESRKEDNKLVLLFRDNGTGIDLEKHGDKIFGLYKRFHNHIEGKGMGLYIVKTQVETLGGTISIDSKTGLGTEFKIKFEL</sequence>
<evidence type="ECO:0000256" key="1">
    <source>
        <dbReference type="ARBA" id="ARBA00000085"/>
    </source>
</evidence>
<dbReference type="Pfam" id="PF13185">
    <property type="entry name" value="GAF_2"/>
    <property type="match status" value="1"/>
</dbReference>
<evidence type="ECO:0000313" key="11">
    <source>
        <dbReference type="EMBL" id="PZF71773.1"/>
    </source>
</evidence>
<evidence type="ECO:0000313" key="12">
    <source>
        <dbReference type="Proteomes" id="UP000248745"/>
    </source>
</evidence>
<dbReference type="Pfam" id="PF13426">
    <property type="entry name" value="PAS_9"/>
    <property type="match status" value="1"/>
</dbReference>
<feature type="domain" description="PAS" evidence="8">
    <location>
        <begin position="291"/>
        <end position="360"/>
    </location>
</feature>
<dbReference type="CDD" id="cd00130">
    <property type="entry name" value="PAS"/>
    <property type="match status" value="1"/>
</dbReference>
<dbReference type="CDD" id="cd00082">
    <property type="entry name" value="HisKA"/>
    <property type="match status" value="1"/>
</dbReference>
<dbReference type="AlphaFoldDB" id="A0A2W2BVE8"/>
<accession>A0A2W2BVE8</accession>
<dbReference type="SUPFAM" id="SSF55781">
    <property type="entry name" value="GAF domain-like"/>
    <property type="match status" value="1"/>
</dbReference>
<dbReference type="PROSITE" id="PS50839">
    <property type="entry name" value="CHASE"/>
    <property type="match status" value="1"/>
</dbReference>
<comment type="caution">
    <text evidence="11">The sequence shown here is derived from an EMBL/GenBank/DDBJ whole genome shotgun (WGS) entry which is preliminary data.</text>
</comment>
<feature type="transmembrane region" description="Helical" evidence="6">
    <location>
        <begin position="246"/>
        <end position="268"/>
    </location>
</feature>
<evidence type="ECO:0000259" key="10">
    <source>
        <dbReference type="PROSITE" id="PS50839"/>
    </source>
</evidence>
<dbReference type="InterPro" id="IPR036890">
    <property type="entry name" value="HATPase_C_sf"/>
</dbReference>
<dbReference type="InterPro" id="IPR003594">
    <property type="entry name" value="HATPase_dom"/>
</dbReference>
<dbReference type="SUPFAM" id="SSF47384">
    <property type="entry name" value="Homodimeric domain of signal transducing histidine kinase"/>
    <property type="match status" value="1"/>
</dbReference>
<dbReference type="PROSITE" id="PS50112">
    <property type="entry name" value="PAS"/>
    <property type="match status" value="1"/>
</dbReference>
<feature type="domain" description="Histidine kinase" evidence="7">
    <location>
        <begin position="873"/>
        <end position="1085"/>
    </location>
</feature>
<dbReference type="Proteomes" id="UP000248745">
    <property type="component" value="Unassembled WGS sequence"/>
</dbReference>
<dbReference type="PANTHER" id="PTHR43304:SF1">
    <property type="entry name" value="PAC DOMAIN-CONTAINING PROTEIN"/>
    <property type="match status" value="1"/>
</dbReference>
<reference evidence="11 12" key="1">
    <citation type="submission" date="2018-06" db="EMBL/GenBank/DDBJ databases">
        <title>Mucibacter soli gen. nov., sp. nov., a new member of the family Chitinophagaceae producing mucin.</title>
        <authorList>
            <person name="Kim M.-K."/>
            <person name="Park S."/>
            <person name="Kim T.-S."/>
            <person name="Joung Y."/>
            <person name="Han J.-H."/>
            <person name="Kim S.B."/>
        </authorList>
    </citation>
    <scope>NUCLEOTIDE SEQUENCE [LARGE SCALE GENOMIC DNA]</scope>
    <source>
        <strain evidence="11 12">R1-15</strain>
    </source>
</reference>
<dbReference type="InterPro" id="IPR006189">
    <property type="entry name" value="CHASE_dom"/>
</dbReference>
<dbReference type="OrthoDB" id="607558at2"/>
<dbReference type="InterPro" id="IPR000700">
    <property type="entry name" value="PAS-assoc_C"/>
</dbReference>
<dbReference type="PANTHER" id="PTHR43304">
    <property type="entry name" value="PHYTOCHROME-LIKE PROTEIN CPH1"/>
    <property type="match status" value="1"/>
</dbReference>
<dbReference type="InterPro" id="IPR029016">
    <property type="entry name" value="GAF-like_dom_sf"/>
</dbReference>
<dbReference type="InterPro" id="IPR003661">
    <property type="entry name" value="HisK_dim/P_dom"/>
</dbReference>
<dbReference type="PROSITE" id="PS50113">
    <property type="entry name" value="PAC"/>
    <property type="match status" value="1"/>
</dbReference>
<evidence type="ECO:0000259" key="8">
    <source>
        <dbReference type="PROSITE" id="PS50112"/>
    </source>
</evidence>
<dbReference type="InterPro" id="IPR003018">
    <property type="entry name" value="GAF"/>
</dbReference>
<keyword evidence="12" id="KW-1185">Reference proteome</keyword>
<feature type="transmembrane region" description="Helical" evidence="6">
    <location>
        <begin position="9"/>
        <end position="29"/>
    </location>
</feature>
<dbReference type="PROSITE" id="PS50109">
    <property type="entry name" value="HIS_KIN"/>
    <property type="match status" value="1"/>
</dbReference>
<dbReference type="Pfam" id="PF02518">
    <property type="entry name" value="HATPase_c"/>
    <property type="match status" value="1"/>
</dbReference>
<feature type="domain" description="PAC" evidence="9">
    <location>
        <begin position="364"/>
        <end position="414"/>
    </location>
</feature>
<organism evidence="11 12">
    <name type="scientific">Taibaiella soli</name>
    <dbReference type="NCBI Taxonomy" id="1649169"/>
    <lineage>
        <taxon>Bacteria</taxon>
        <taxon>Pseudomonadati</taxon>
        <taxon>Bacteroidota</taxon>
        <taxon>Chitinophagia</taxon>
        <taxon>Chitinophagales</taxon>
        <taxon>Chitinophagaceae</taxon>
        <taxon>Taibaiella</taxon>
    </lineage>
</organism>
<evidence type="ECO:0000256" key="2">
    <source>
        <dbReference type="ARBA" id="ARBA00012438"/>
    </source>
</evidence>